<evidence type="ECO:0000313" key="1">
    <source>
        <dbReference type="EMBL" id="JAP67183.1"/>
    </source>
</evidence>
<dbReference type="EMBL" id="GEFH01001398">
    <property type="protein sequence ID" value="JAP67183.1"/>
    <property type="molecule type" value="mRNA"/>
</dbReference>
<proteinExistence type="evidence at transcript level"/>
<reference evidence="1" key="1">
    <citation type="journal article" date="2017" name="Ticks Tick Borne Dis.">
        <title>An insight into the sialome of Hyalomma excavatum.</title>
        <authorList>
            <person name="Ribeiro J.M."/>
            <person name="Slovak M."/>
            <person name="Francischetti I.M."/>
        </authorList>
    </citation>
    <scope>NUCLEOTIDE SEQUENCE</scope>
    <source>
        <strain evidence="1">Samish</strain>
        <tissue evidence="1">Salivary glands</tissue>
    </source>
</reference>
<feature type="non-terminal residue" evidence="1">
    <location>
        <position position="1"/>
    </location>
</feature>
<evidence type="ECO:0008006" key="2">
    <source>
        <dbReference type="Google" id="ProtNLM"/>
    </source>
</evidence>
<dbReference type="AlphaFoldDB" id="A0A131XJ91"/>
<sequence>VLWILSCVFSNVASFRLNFTHEVKEFIEERNRTMEEGSIDSWGFTNDYIYWKTNHSERPVNVTVGSMITGGCYPHHYSGPRKLDCTGYFSWSRHEGITCPFILKASTTVPVRYPGLTRKRVDLELNNLPVSPIHKIWGRPHSRKEENVFKTKCTFVVMLTFDGHIAYHVKNKEGKSSYSVVSVTALANGSVWFVEESGKLVYYFWGIYHETMWCHE</sequence>
<protein>
    <recommendedName>
        <fullName evidence="2">Glycoprotein</fullName>
    </recommendedName>
</protein>
<name>A0A131XJ91_9ACAR</name>
<accession>A0A131XJ91</accession>
<organism evidence="1">
    <name type="scientific">Hyalomma excavatum</name>
    <dbReference type="NCBI Taxonomy" id="257692"/>
    <lineage>
        <taxon>Eukaryota</taxon>
        <taxon>Metazoa</taxon>
        <taxon>Ecdysozoa</taxon>
        <taxon>Arthropoda</taxon>
        <taxon>Chelicerata</taxon>
        <taxon>Arachnida</taxon>
        <taxon>Acari</taxon>
        <taxon>Parasitiformes</taxon>
        <taxon>Ixodida</taxon>
        <taxon>Ixodoidea</taxon>
        <taxon>Ixodidae</taxon>
        <taxon>Hyalomminae</taxon>
        <taxon>Hyalomma</taxon>
    </lineage>
</organism>